<protein>
    <submittedName>
        <fullName evidence="1">Uncharacterized protein</fullName>
    </submittedName>
</protein>
<comment type="caution">
    <text evidence="1">The sequence shown here is derived from an EMBL/GenBank/DDBJ whole genome shotgun (WGS) entry which is preliminary data.</text>
</comment>
<gene>
    <name evidence="1" type="ORF">DFH08DRAFT_663321</name>
</gene>
<proteinExistence type="predicted"/>
<dbReference type="Proteomes" id="UP001218218">
    <property type="component" value="Unassembled WGS sequence"/>
</dbReference>
<evidence type="ECO:0000313" key="1">
    <source>
        <dbReference type="EMBL" id="KAJ7306721.1"/>
    </source>
</evidence>
<organism evidence="1 2">
    <name type="scientific">Mycena albidolilacea</name>
    <dbReference type="NCBI Taxonomy" id="1033008"/>
    <lineage>
        <taxon>Eukaryota</taxon>
        <taxon>Fungi</taxon>
        <taxon>Dikarya</taxon>
        <taxon>Basidiomycota</taxon>
        <taxon>Agaricomycotina</taxon>
        <taxon>Agaricomycetes</taxon>
        <taxon>Agaricomycetidae</taxon>
        <taxon>Agaricales</taxon>
        <taxon>Marasmiineae</taxon>
        <taxon>Mycenaceae</taxon>
        <taxon>Mycena</taxon>
    </lineage>
</organism>
<feature type="non-terminal residue" evidence="1">
    <location>
        <position position="79"/>
    </location>
</feature>
<dbReference type="EMBL" id="JARIHO010000092">
    <property type="protein sequence ID" value="KAJ7306721.1"/>
    <property type="molecule type" value="Genomic_DNA"/>
</dbReference>
<dbReference type="AlphaFoldDB" id="A0AAD7EAQ8"/>
<feature type="non-terminal residue" evidence="1">
    <location>
        <position position="1"/>
    </location>
</feature>
<accession>A0AAD7EAQ8</accession>
<keyword evidence="2" id="KW-1185">Reference proteome</keyword>
<evidence type="ECO:0000313" key="2">
    <source>
        <dbReference type="Proteomes" id="UP001218218"/>
    </source>
</evidence>
<sequence>YPELCSKIMRHLRGLRALGAPLHLVSIRAIMVAAIKKERPHLFSRVMPDGSEFRCSDSFVRKFLHNKMQWSQRASTRAA</sequence>
<reference evidence="1" key="1">
    <citation type="submission" date="2023-03" db="EMBL/GenBank/DDBJ databases">
        <title>Massive genome expansion in bonnet fungi (Mycena s.s.) driven by repeated elements and novel gene families across ecological guilds.</title>
        <authorList>
            <consortium name="Lawrence Berkeley National Laboratory"/>
            <person name="Harder C.B."/>
            <person name="Miyauchi S."/>
            <person name="Viragh M."/>
            <person name="Kuo A."/>
            <person name="Thoen E."/>
            <person name="Andreopoulos B."/>
            <person name="Lu D."/>
            <person name="Skrede I."/>
            <person name="Drula E."/>
            <person name="Henrissat B."/>
            <person name="Morin E."/>
            <person name="Kohler A."/>
            <person name="Barry K."/>
            <person name="LaButti K."/>
            <person name="Morin E."/>
            <person name="Salamov A."/>
            <person name="Lipzen A."/>
            <person name="Mereny Z."/>
            <person name="Hegedus B."/>
            <person name="Baldrian P."/>
            <person name="Stursova M."/>
            <person name="Weitz H."/>
            <person name="Taylor A."/>
            <person name="Grigoriev I.V."/>
            <person name="Nagy L.G."/>
            <person name="Martin F."/>
            <person name="Kauserud H."/>
        </authorList>
    </citation>
    <scope>NUCLEOTIDE SEQUENCE</scope>
    <source>
        <strain evidence="1">CBHHK002</strain>
    </source>
</reference>
<name>A0AAD7EAQ8_9AGAR</name>